<evidence type="ECO:0000313" key="1">
    <source>
        <dbReference type="EMBL" id="KAK4582622.1"/>
    </source>
</evidence>
<proteinExistence type="predicted"/>
<dbReference type="AlphaFoldDB" id="A0AAN7EYJ2"/>
<accession>A0AAN7EYJ2</accession>
<keyword evidence="2" id="KW-1185">Reference proteome</keyword>
<comment type="caution">
    <text evidence="1">The sequence shown here is derived from an EMBL/GenBank/DDBJ whole genome shotgun (WGS) entry which is preliminary data.</text>
</comment>
<dbReference type="EMBL" id="JAXUIC010000007">
    <property type="protein sequence ID" value="KAK4582622.1"/>
    <property type="molecule type" value="Genomic_DNA"/>
</dbReference>
<gene>
    <name evidence="1" type="ORF">RGQ29_025712</name>
</gene>
<dbReference type="Proteomes" id="UP001324115">
    <property type="component" value="Unassembled WGS sequence"/>
</dbReference>
<evidence type="ECO:0000313" key="2">
    <source>
        <dbReference type="Proteomes" id="UP001324115"/>
    </source>
</evidence>
<reference evidence="1 2" key="1">
    <citation type="journal article" date="2023" name="G3 (Bethesda)">
        <title>A haplotype-resolved chromosome-scale genome for Quercus rubra L. provides insights into the genetics of adaptive traits for red oak species.</title>
        <authorList>
            <person name="Kapoor B."/>
            <person name="Jenkins J."/>
            <person name="Schmutz J."/>
            <person name="Zhebentyayeva T."/>
            <person name="Kuelheim C."/>
            <person name="Coggeshall M."/>
            <person name="Heim C."/>
            <person name="Lasky J.R."/>
            <person name="Leites L."/>
            <person name="Islam-Faridi N."/>
            <person name="Romero-Severson J."/>
            <person name="DeLeo V.L."/>
            <person name="Lucas S.M."/>
            <person name="Lazic D."/>
            <person name="Gailing O."/>
            <person name="Carlson J."/>
            <person name="Staton M."/>
        </authorList>
    </citation>
    <scope>NUCLEOTIDE SEQUENCE [LARGE SCALE GENOMIC DNA]</scope>
    <source>
        <strain evidence="1">Pseudo-F2</strain>
    </source>
</reference>
<organism evidence="1 2">
    <name type="scientific">Quercus rubra</name>
    <name type="common">Northern red oak</name>
    <name type="synonym">Quercus borealis</name>
    <dbReference type="NCBI Taxonomy" id="3512"/>
    <lineage>
        <taxon>Eukaryota</taxon>
        <taxon>Viridiplantae</taxon>
        <taxon>Streptophyta</taxon>
        <taxon>Embryophyta</taxon>
        <taxon>Tracheophyta</taxon>
        <taxon>Spermatophyta</taxon>
        <taxon>Magnoliopsida</taxon>
        <taxon>eudicotyledons</taxon>
        <taxon>Gunneridae</taxon>
        <taxon>Pentapetalae</taxon>
        <taxon>rosids</taxon>
        <taxon>fabids</taxon>
        <taxon>Fagales</taxon>
        <taxon>Fagaceae</taxon>
        <taxon>Quercus</taxon>
    </lineage>
</organism>
<protein>
    <submittedName>
        <fullName evidence="1">Uncharacterized protein</fullName>
    </submittedName>
</protein>
<name>A0AAN7EYJ2_QUERU</name>
<sequence>MVLADLTLSAPETISLHLLPPRCKIGAHVELFVYGVTTMEGNNILRSHNIWVVGTINSNLDLMDKI</sequence>